<reference evidence="2" key="1">
    <citation type="submission" date="2023-04" db="EMBL/GenBank/DDBJ databases">
        <authorList>
            <person name="Vijverberg K."/>
            <person name="Xiong W."/>
            <person name="Schranz E."/>
        </authorList>
    </citation>
    <scope>NUCLEOTIDE SEQUENCE</scope>
</reference>
<sequence>MLLLIKFPESTSSSRGTLHVLLFRTSIACICDDQLQSNVPRLQYHLPSSSRHPDSPSSSTIHQDYTDATHLRAVHDNDYYVSPNQMHTDFQTDFQDPPQPPPQIDPNTPLTYEHYLNLQQSIDNLRLNV</sequence>
<protein>
    <submittedName>
        <fullName evidence="2">Uncharacterized protein</fullName>
    </submittedName>
</protein>
<dbReference type="EMBL" id="OX465085">
    <property type="protein sequence ID" value="CAI9300975.1"/>
    <property type="molecule type" value="Genomic_DNA"/>
</dbReference>
<evidence type="ECO:0000313" key="2">
    <source>
        <dbReference type="EMBL" id="CAI9300975.1"/>
    </source>
</evidence>
<feature type="region of interest" description="Disordered" evidence="1">
    <location>
        <begin position="44"/>
        <end position="68"/>
    </location>
</feature>
<keyword evidence="3" id="KW-1185">Reference proteome</keyword>
<feature type="region of interest" description="Disordered" evidence="1">
    <location>
        <begin position="82"/>
        <end position="108"/>
    </location>
</feature>
<organism evidence="2 3">
    <name type="scientific">Lactuca saligna</name>
    <name type="common">Willowleaf lettuce</name>
    <dbReference type="NCBI Taxonomy" id="75948"/>
    <lineage>
        <taxon>Eukaryota</taxon>
        <taxon>Viridiplantae</taxon>
        <taxon>Streptophyta</taxon>
        <taxon>Embryophyta</taxon>
        <taxon>Tracheophyta</taxon>
        <taxon>Spermatophyta</taxon>
        <taxon>Magnoliopsida</taxon>
        <taxon>eudicotyledons</taxon>
        <taxon>Gunneridae</taxon>
        <taxon>Pentapetalae</taxon>
        <taxon>asterids</taxon>
        <taxon>campanulids</taxon>
        <taxon>Asterales</taxon>
        <taxon>Asteraceae</taxon>
        <taxon>Cichorioideae</taxon>
        <taxon>Cichorieae</taxon>
        <taxon>Lactucinae</taxon>
        <taxon>Lactuca</taxon>
    </lineage>
</organism>
<accession>A0AA35ZY08</accession>
<dbReference type="Proteomes" id="UP001177003">
    <property type="component" value="Chromosome 9"/>
</dbReference>
<name>A0AA35ZY08_LACSI</name>
<feature type="compositionally biased region" description="Low complexity" evidence="1">
    <location>
        <begin position="47"/>
        <end position="59"/>
    </location>
</feature>
<gene>
    <name evidence="2" type="ORF">LSALG_LOCUS39565</name>
</gene>
<evidence type="ECO:0000313" key="3">
    <source>
        <dbReference type="Proteomes" id="UP001177003"/>
    </source>
</evidence>
<dbReference type="AlphaFoldDB" id="A0AA35ZY08"/>
<proteinExistence type="predicted"/>
<evidence type="ECO:0000256" key="1">
    <source>
        <dbReference type="SAM" id="MobiDB-lite"/>
    </source>
</evidence>